<dbReference type="STRING" id="9402.L5KAH8"/>
<name>L5KAH8_PTEAL</name>
<dbReference type="InParanoid" id="L5KAH8"/>
<evidence type="ECO:0000313" key="6">
    <source>
        <dbReference type="Proteomes" id="UP000010552"/>
    </source>
</evidence>
<feature type="compositionally biased region" description="Basic and acidic residues" evidence="4">
    <location>
        <begin position="12"/>
        <end position="27"/>
    </location>
</feature>
<dbReference type="InterPro" id="IPR019163">
    <property type="entry name" value="THO_Thoc5"/>
</dbReference>
<evidence type="ECO:0000256" key="3">
    <source>
        <dbReference type="ARBA" id="ARBA00023242"/>
    </source>
</evidence>
<protein>
    <submittedName>
        <fullName evidence="5">THO complex subunit 5 like protein</fullName>
    </submittedName>
</protein>
<dbReference type="AlphaFoldDB" id="L5KAH8"/>
<dbReference type="Proteomes" id="UP000010552">
    <property type="component" value="Unassembled WGS sequence"/>
</dbReference>
<feature type="region of interest" description="Disordered" evidence="4">
    <location>
        <begin position="1"/>
        <end position="27"/>
    </location>
</feature>
<proteinExistence type="inferred from homology"/>
<dbReference type="GO" id="GO:0006406">
    <property type="term" value="P:mRNA export from nucleus"/>
    <property type="evidence" value="ECO:0007669"/>
    <property type="project" value="TreeGrafter"/>
</dbReference>
<evidence type="ECO:0000256" key="2">
    <source>
        <dbReference type="ARBA" id="ARBA00008044"/>
    </source>
</evidence>
<feature type="compositionally biased region" description="Basic and acidic residues" evidence="4">
    <location>
        <begin position="92"/>
        <end position="114"/>
    </location>
</feature>
<feature type="region of interest" description="Disordered" evidence="4">
    <location>
        <begin position="91"/>
        <end position="114"/>
    </location>
</feature>
<dbReference type="EMBL" id="KB030886">
    <property type="protein sequence ID" value="ELK08535.1"/>
    <property type="molecule type" value="Genomic_DNA"/>
</dbReference>
<dbReference type="PANTHER" id="PTHR13375">
    <property type="entry name" value="FMS INTERACTING PROTEIN"/>
    <property type="match status" value="1"/>
</dbReference>
<gene>
    <name evidence="5" type="ORF">PAL_GLEAN10021346</name>
</gene>
<evidence type="ECO:0000256" key="1">
    <source>
        <dbReference type="ARBA" id="ARBA00004123"/>
    </source>
</evidence>
<organism evidence="5 6">
    <name type="scientific">Pteropus alecto</name>
    <name type="common">Black flying fox</name>
    <dbReference type="NCBI Taxonomy" id="9402"/>
    <lineage>
        <taxon>Eukaryota</taxon>
        <taxon>Metazoa</taxon>
        <taxon>Chordata</taxon>
        <taxon>Craniata</taxon>
        <taxon>Vertebrata</taxon>
        <taxon>Euteleostomi</taxon>
        <taxon>Mammalia</taxon>
        <taxon>Eutheria</taxon>
        <taxon>Laurasiatheria</taxon>
        <taxon>Chiroptera</taxon>
        <taxon>Yinpterochiroptera</taxon>
        <taxon>Pteropodoidea</taxon>
        <taxon>Pteropodidae</taxon>
        <taxon>Pteropodinae</taxon>
        <taxon>Pteropus</taxon>
    </lineage>
</organism>
<sequence>MGDPHQQTLAHLDSELEQQKGQEEKYLERLSNKEKILKETKAKKKYLSSLQPHLDSIIQASLSATTYGYTCDKTLSVTIKGSVAEAEALFKSPEDFQDGKSDTDVEEKQTTEHW</sequence>
<dbReference type="PANTHER" id="PTHR13375:SF3">
    <property type="entry name" value="THO COMPLEX SUBUNIT 5 HOMOLOG"/>
    <property type="match status" value="1"/>
</dbReference>
<dbReference type="GO" id="GO:0000445">
    <property type="term" value="C:THO complex part of transcription export complex"/>
    <property type="evidence" value="ECO:0007669"/>
    <property type="project" value="TreeGrafter"/>
</dbReference>
<comment type="similarity">
    <text evidence="2">Belongs to the THOC5 family.</text>
</comment>
<keyword evidence="3" id="KW-0539">Nucleus</keyword>
<keyword evidence="6" id="KW-1185">Reference proteome</keyword>
<reference evidence="6" key="1">
    <citation type="journal article" date="2013" name="Science">
        <title>Comparative analysis of bat genomes provides insight into the evolution of flight and immunity.</title>
        <authorList>
            <person name="Zhang G."/>
            <person name="Cowled C."/>
            <person name="Shi Z."/>
            <person name="Huang Z."/>
            <person name="Bishop-Lilly K.A."/>
            <person name="Fang X."/>
            <person name="Wynne J.W."/>
            <person name="Xiong Z."/>
            <person name="Baker M.L."/>
            <person name="Zhao W."/>
            <person name="Tachedjian M."/>
            <person name="Zhu Y."/>
            <person name="Zhou P."/>
            <person name="Jiang X."/>
            <person name="Ng J."/>
            <person name="Yang L."/>
            <person name="Wu L."/>
            <person name="Xiao J."/>
            <person name="Feng Y."/>
            <person name="Chen Y."/>
            <person name="Sun X."/>
            <person name="Zhang Y."/>
            <person name="Marsh G.A."/>
            <person name="Crameri G."/>
            <person name="Broder C.C."/>
            <person name="Frey K.G."/>
            <person name="Wang L.F."/>
            <person name="Wang J."/>
        </authorList>
    </citation>
    <scope>NUCLEOTIDE SEQUENCE [LARGE SCALE GENOMIC DNA]</scope>
</reference>
<evidence type="ECO:0000313" key="5">
    <source>
        <dbReference type="EMBL" id="ELK08535.1"/>
    </source>
</evidence>
<dbReference type="GO" id="GO:0003729">
    <property type="term" value="F:mRNA binding"/>
    <property type="evidence" value="ECO:0007669"/>
    <property type="project" value="TreeGrafter"/>
</dbReference>
<comment type="subcellular location">
    <subcellularLocation>
        <location evidence="1">Nucleus</location>
    </subcellularLocation>
</comment>
<evidence type="ECO:0000256" key="4">
    <source>
        <dbReference type="SAM" id="MobiDB-lite"/>
    </source>
</evidence>
<dbReference type="Pfam" id="PF09766">
    <property type="entry name" value="FmiP_Thoc5"/>
    <property type="match status" value="1"/>
</dbReference>
<accession>L5KAH8</accession>